<dbReference type="HAMAP" id="MF_01463_B">
    <property type="entry name" value="SecD_B"/>
    <property type="match status" value="1"/>
</dbReference>
<dbReference type="InterPro" id="IPR000731">
    <property type="entry name" value="SSD"/>
</dbReference>
<dbReference type="GO" id="GO:0005886">
    <property type="term" value="C:plasma membrane"/>
    <property type="evidence" value="ECO:0007669"/>
    <property type="project" value="UniProtKB-SubCell"/>
</dbReference>
<comment type="subcellular location">
    <subcellularLocation>
        <location evidence="1">Cell membrane</location>
        <topology evidence="1">Multi-pass membrane protein</topology>
    </subcellularLocation>
</comment>
<accession>A0A6J7CNZ4</accession>
<evidence type="ECO:0000256" key="6">
    <source>
        <dbReference type="ARBA" id="ARBA00022989"/>
    </source>
</evidence>
<evidence type="ECO:0000256" key="7">
    <source>
        <dbReference type="ARBA" id="ARBA00023010"/>
    </source>
</evidence>
<organism evidence="11">
    <name type="scientific">freshwater metagenome</name>
    <dbReference type="NCBI Taxonomy" id="449393"/>
    <lineage>
        <taxon>unclassified sequences</taxon>
        <taxon>metagenomes</taxon>
        <taxon>ecological metagenomes</taxon>
    </lineage>
</organism>
<feature type="transmembrane region" description="Helical" evidence="9">
    <location>
        <begin position="455"/>
        <end position="475"/>
    </location>
</feature>
<evidence type="ECO:0000313" key="11">
    <source>
        <dbReference type="EMBL" id="CAB4856683.1"/>
    </source>
</evidence>
<proteinExistence type="inferred from homology"/>
<dbReference type="NCBIfam" id="TIGR00916">
    <property type="entry name" value="2A0604s01"/>
    <property type="match status" value="1"/>
</dbReference>
<evidence type="ECO:0000256" key="4">
    <source>
        <dbReference type="ARBA" id="ARBA00022692"/>
    </source>
</evidence>
<dbReference type="InterPro" id="IPR022813">
    <property type="entry name" value="SecD/SecF_arch_bac"/>
</dbReference>
<dbReference type="GO" id="GO:0015450">
    <property type="term" value="F:protein-transporting ATPase activity"/>
    <property type="evidence" value="ECO:0007669"/>
    <property type="project" value="InterPro"/>
</dbReference>
<name>A0A6J7CNZ4_9ZZZZ</name>
<keyword evidence="8 9" id="KW-0472">Membrane</keyword>
<sequence length="506" mass="52053">MATGPASKRSLIVALCATLVLSFGSLALTLSLGWAPKLGLDLAGGLSVVYKPTTETSKTDMLQVVQILSNRVNGLGVSGASVNLQGTNVVVSVPGATNAREILASIGQTAQLLFRPVLCQADTVAKPQPFTGAALPACGQQYSMAASNLGVSPNPQSAAGYTINPVQPDPSFKSLPSTPSSADLADQTVLLPTSGNPSQRYVLGPAQMTGTSLKSAIAQQDQAGAWVVSYTLTGTGSALWDQVATANFHGLVAIELDGVVQSAPIIQPTESAPTSFGGSGQISGSFTQSSAKNLAIAMQFGSLPVRLEPLTTQTVSPTLGRSALVAGLGAGLAGLLVVLLYTILYYRALGLVIVLGLGVSAAALFAIISALGKTALAPSFDLAGVTGLIVSIGITVDSFIVYFERLKDETRSGRTLRSSVDRGFKSAWRTVLAADLVSLLAASLLYLIAVGAVRGFAFFLGLSTLLDIIVTWYFTRPLVTLLGRRSSASTSNFSMAAGMGAEVQHA</sequence>
<dbReference type="Gene3D" id="3.30.1360.200">
    <property type="match status" value="1"/>
</dbReference>
<feature type="transmembrane region" description="Helical" evidence="9">
    <location>
        <begin position="383"/>
        <end position="406"/>
    </location>
</feature>
<dbReference type="InterPro" id="IPR055344">
    <property type="entry name" value="SecD_SecF_C_bact"/>
</dbReference>
<dbReference type="PROSITE" id="PS50156">
    <property type="entry name" value="SSD"/>
    <property type="match status" value="1"/>
</dbReference>
<dbReference type="InterPro" id="IPR054384">
    <property type="entry name" value="SecDF_P1_head"/>
</dbReference>
<keyword evidence="3" id="KW-1003">Cell membrane</keyword>
<evidence type="ECO:0000256" key="2">
    <source>
        <dbReference type="ARBA" id="ARBA00022448"/>
    </source>
</evidence>
<keyword evidence="7" id="KW-0811">Translocation</keyword>
<dbReference type="InterPro" id="IPR048634">
    <property type="entry name" value="SecD_SecF_C"/>
</dbReference>
<feature type="transmembrane region" description="Helical" evidence="9">
    <location>
        <begin position="323"/>
        <end position="344"/>
    </location>
</feature>
<feature type="domain" description="SSD" evidence="10">
    <location>
        <begin position="334"/>
        <end position="481"/>
    </location>
</feature>
<dbReference type="Gene3D" id="1.20.1640.10">
    <property type="entry name" value="Multidrug efflux transporter AcrB transmembrane domain"/>
    <property type="match status" value="1"/>
</dbReference>
<dbReference type="GO" id="GO:0006886">
    <property type="term" value="P:intracellular protein transport"/>
    <property type="evidence" value="ECO:0007669"/>
    <property type="project" value="InterPro"/>
</dbReference>
<evidence type="ECO:0000256" key="1">
    <source>
        <dbReference type="ARBA" id="ARBA00004651"/>
    </source>
</evidence>
<dbReference type="Pfam" id="PF02355">
    <property type="entry name" value="SecD_SecF_C"/>
    <property type="match status" value="1"/>
</dbReference>
<evidence type="ECO:0000256" key="3">
    <source>
        <dbReference type="ARBA" id="ARBA00022475"/>
    </source>
</evidence>
<dbReference type="EMBL" id="CAFBLN010000001">
    <property type="protein sequence ID" value="CAB4856683.1"/>
    <property type="molecule type" value="Genomic_DNA"/>
</dbReference>
<dbReference type="InterPro" id="IPR005791">
    <property type="entry name" value="SecD"/>
</dbReference>
<gene>
    <name evidence="11" type="ORF">UFOPK3381_00007</name>
</gene>
<evidence type="ECO:0000256" key="9">
    <source>
        <dbReference type="SAM" id="Phobius"/>
    </source>
</evidence>
<dbReference type="Gene3D" id="3.30.70.3220">
    <property type="match status" value="1"/>
</dbReference>
<evidence type="ECO:0000256" key="5">
    <source>
        <dbReference type="ARBA" id="ARBA00022927"/>
    </source>
</evidence>
<keyword evidence="6 9" id="KW-1133">Transmembrane helix</keyword>
<dbReference type="InterPro" id="IPR048631">
    <property type="entry name" value="SecD_1st"/>
</dbReference>
<dbReference type="AlphaFoldDB" id="A0A6J7CNZ4"/>
<dbReference type="SUPFAM" id="SSF82866">
    <property type="entry name" value="Multidrug efflux transporter AcrB transmembrane domain"/>
    <property type="match status" value="1"/>
</dbReference>
<dbReference type="Pfam" id="PF21760">
    <property type="entry name" value="SecD_1st"/>
    <property type="match status" value="1"/>
</dbReference>
<feature type="transmembrane region" description="Helical" evidence="9">
    <location>
        <begin position="427"/>
        <end position="449"/>
    </location>
</feature>
<dbReference type="Pfam" id="PF22599">
    <property type="entry name" value="SecDF_P1_head"/>
    <property type="match status" value="1"/>
</dbReference>
<dbReference type="PANTHER" id="PTHR30081:SF1">
    <property type="entry name" value="PROTEIN TRANSLOCASE SUBUNIT SECD"/>
    <property type="match status" value="1"/>
</dbReference>
<dbReference type="PANTHER" id="PTHR30081">
    <property type="entry name" value="PROTEIN-EXPORT MEMBRANE PROTEIN SEC"/>
    <property type="match status" value="1"/>
</dbReference>
<evidence type="ECO:0000256" key="8">
    <source>
        <dbReference type="ARBA" id="ARBA00023136"/>
    </source>
</evidence>
<keyword evidence="4 9" id="KW-0812">Transmembrane</keyword>
<evidence type="ECO:0000259" key="10">
    <source>
        <dbReference type="PROSITE" id="PS50156"/>
    </source>
</evidence>
<keyword evidence="5" id="KW-0653">Protein transport</keyword>
<protein>
    <submittedName>
        <fullName evidence="11">Unannotated protein</fullName>
    </submittedName>
</protein>
<reference evidence="11" key="1">
    <citation type="submission" date="2020-05" db="EMBL/GenBank/DDBJ databases">
        <authorList>
            <person name="Chiriac C."/>
            <person name="Salcher M."/>
            <person name="Ghai R."/>
            <person name="Kavagutti S V."/>
        </authorList>
    </citation>
    <scope>NUCLEOTIDE SEQUENCE</scope>
</reference>
<feature type="transmembrane region" description="Helical" evidence="9">
    <location>
        <begin position="351"/>
        <end position="371"/>
    </location>
</feature>
<dbReference type="NCBIfam" id="TIGR01129">
    <property type="entry name" value="secD"/>
    <property type="match status" value="1"/>
</dbReference>
<keyword evidence="2" id="KW-0813">Transport</keyword>